<dbReference type="PANTHER" id="PTHR10545">
    <property type="entry name" value="DIAMINE N-ACETYLTRANSFERASE"/>
    <property type="match status" value="1"/>
</dbReference>
<dbReference type="Pfam" id="PF00583">
    <property type="entry name" value="Acetyltransf_1"/>
    <property type="match status" value="1"/>
</dbReference>
<dbReference type="OrthoDB" id="9805924at2"/>
<dbReference type="Proteomes" id="UP000184432">
    <property type="component" value="Unassembled WGS sequence"/>
</dbReference>
<protein>
    <submittedName>
        <fullName evidence="5">L-amino acid N-acyltransferase YncA</fullName>
    </submittedName>
</protein>
<name>A0A1M6L824_9FLAO</name>
<reference evidence="6" key="1">
    <citation type="submission" date="2016-11" db="EMBL/GenBank/DDBJ databases">
        <authorList>
            <person name="Varghese N."/>
            <person name="Submissions S."/>
        </authorList>
    </citation>
    <scope>NUCLEOTIDE SEQUENCE [LARGE SCALE GENOMIC DNA]</scope>
    <source>
        <strain evidence="6">DSM 22623</strain>
    </source>
</reference>
<evidence type="ECO:0000256" key="1">
    <source>
        <dbReference type="ARBA" id="ARBA00008694"/>
    </source>
</evidence>
<dbReference type="GO" id="GO:0008080">
    <property type="term" value="F:N-acetyltransferase activity"/>
    <property type="evidence" value="ECO:0007669"/>
    <property type="project" value="TreeGrafter"/>
</dbReference>
<dbReference type="InterPro" id="IPR016181">
    <property type="entry name" value="Acyl_CoA_acyltransferase"/>
</dbReference>
<dbReference type="PANTHER" id="PTHR10545:SF29">
    <property type="entry name" value="GH14572P-RELATED"/>
    <property type="match status" value="1"/>
</dbReference>
<keyword evidence="3 5" id="KW-0012">Acyltransferase</keyword>
<dbReference type="EMBL" id="FQYP01000014">
    <property type="protein sequence ID" value="SHJ67333.1"/>
    <property type="molecule type" value="Genomic_DNA"/>
</dbReference>
<evidence type="ECO:0000256" key="2">
    <source>
        <dbReference type="ARBA" id="ARBA00022679"/>
    </source>
</evidence>
<accession>A0A1M6L824</accession>
<proteinExistence type="inferred from homology"/>
<dbReference type="Gene3D" id="3.40.630.30">
    <property type="match status" value="1"/>
</dbReference>
<dbReference type="FunFam" id="3.40.630.30:FF:000064">
    <property type="entry name" value="GNAT family acetyltransferase"/>
    <property type="match status" value="1"/>
</dbReference>
<evidence type="ECO:0000313" key="5">
    <source>
        <dbReference type="EMBL" id="SHJ67333.1"/>
    </source>
</evidence>
<dbReference type="InterPro" id="IPR051016">
    <property type="entry name" value="Diverse_Substrate_AcTransf"/>
</dbReference>
<evidence type="ECO:0000313" key="6">
    <source>
        <dbReference type="Proteomes" id="UP000184432"/>
    </source>
</evidence>
<dbReference type="PROSITE" id="PS51186">
    <property type="entry name" value="GNAT"/>
    <property type="match status" value="1"/>
</dbReference>
<organism evidence="5 6">
    <name type="scientific">Aquimarina spongiae</name>
    <dbReference type="NCBI Taxonomy" id="570521"/>
    <lineage>
        <taxon>Bacteria</taxon>
        <taxon>Pseudomonadati</taxon>
        <taxon>Bacteroidota</taxon>
        <taxon>Flavobacteriia</taxon>
        <taxon>Flavobacteriales</taxon>
        <taxon>Flavobacteriaceae</taxon>
        <taxon>Aquimarina</taxon>
    </lineage>
</organism>
<keyword evidence="6" id="KW-1185">Reference proteome</keyword>
<sequence length="160" mass="18300">MSYTIREATAQDMPQVLDLIQELADFEKEPEAVEVTVEDLTREGFGAHPLFHCFVAETADQGIVGIALVYFRFSTWKGRTVHLEDLIVRESMRGTGIGMALYTQVMQYAKEQGVRRVEWNVLDWNTPAVKFYERSGARILDGWQVVQMDEQGLHAFVNKN</sequence>
<dbReference type="InterPro" id="IPR000182">
    <property type="entry name" value="GNAT_dom"/>
</dbReference>
<dbReference type="RefSeq" id="WP_073321776.1">
    <property type="nucleotide sequence ID" value="NZ_FQYP01000014.1"/>
</dbReference>
<feature type="domain" description="N-acetyltransferase" evidence="4">
    <location>
        <begin position="3"/>
        <end position="160"/>
    </location>
</feature>
<evidence type="ECO:0000259" key="4">
    <source>
        <dbReference type="PROSITE" id="PS51186"/>
    </source>
</evidence>
<dbReference type="CDD" id="cd04301">
    <property type="entry name" value="NAT_SF"/>
    <property type="match status" value="1"/>
</dbReference>
<comment type="similarity">
    <text evidence="1">Belongs to the acetyltransferase family.</text>
</comment>
<keyword evidence="2 5" id="KW-0808">Transferase</keyword>
<dbReference type="AlphaFoldDB" id="A0A1M6L824"/>
<evidence type="ECO:0000256" key="3">
    <source>
        <dbReference type="ARBA" id="ARBA00023315"/>
    </source>
</evidence>
<gene>
    <name evidence="5" type="ORF">SAMN04488508_11446</name>
</gene>
<dbReference type="STRING" id="570521.SAMN04488508_11446"/>
<dbReference type="SUPFAM" id="SSF55729">
    <property type="entry name" value="Acyl-CoA N-acyltransferases (Nat)"/>
    <property type="match status" value="1"/>
</dbReference>